<comment type="similarity">
    <text evidence="1">Belongs to the PC-esterase family. TBL subfamily.</text>
</comment>
<dbReference type="Pfam" id="PF13839">
    <property type="entry name" value="PC-Esterase"/>
    <property type="match status" value="1"/>
</dbReference>
<name>A0A9R0YT79_TRITD</name>
<reference evidence="3 4" key="1">
    <citation type="submission" date="2017-09" db="EMBL/GenBank/DDBJ databases">
        <authorList>
            <consortium name="International Durum Wheat Genome Sequencing Consortium (IDWGSC)"/>
            <person name="Milanesi L."/>
        </authorList>
    </citation>
    <scope>NUCLEOTIDE SEQUENCE [LARGE SCALE GENOMIC DNA]</scope>
    <source>
        <strain evidence="4">cv. Svevo</strain>
    </source>
</reference>
<dbReference type="Gramene" id="TRITD6Bv1G189150.3">
    <property type="protein sequence ID" value="TRITD6Bv1G189150.3"/>
    <property type="gene ID" value="TRITD6Bv1G189150"/>
</dbReference>
<dbReference type="Proteomes" id="UP000324705">
    <property type="component" value="Chromosome 6B"/>
</dbReference>
<dbReference type="AlphaFoldDB" id="A0A9R0YT79"/>
<organism evidence="3 4">
    <name type="scientific">Triticum turgidum subsp. durum</name>
    <name type="common">Durum wheat</name>
    <name type="synonym">Triticum durum</name>
    <dbReference type="NCBI Taxonomy" id="4567"/>
    <lineage>
        <taxon>Eukaryota</taxon>
        <taxon>Viridiplantae</taxon>
        <taxon>Streptophyta</taxon>
        <taxon>Embryophyta</taxon>
        <taxon>Tracheophyta</taxon>
        <taxon>Spermatophyta</taxon>
        <taxon>Magnoliopsida</taxon>
        <taxon>Liliopsida</taxon>
        <taxon>Poales</taxon>
        <taxon>Poaceae</taxon>
        <taxon>BOP clade</taxon>
        <taxon>Pooideae</taxon>
        <taxon>Triticodae</taxon>
        <taxon>Triticeae</taxon>
        <taxon>Triticinae</taxon>
        <taxon>Triticum</taxon>
    </lineage>
</organism>
<protein>
    <recommendedName>
        <fullName evidence="2">Trichome birefringence-like C-terminal domain-containing protein</fullName>
    </recommendedName>
</protein>
<evidence type="ECO:0000313" key="4">
    <source>
        <dbReference type="Proteomes" id="UP000324705"/>
    </source>
</evidence>
<evidence type="ECO:0000259" key="2">
    <source>
        <dbReference type="Pfam" id="PF13839"/>
    </source>
</evidence>
<dbReference type="PANTHER" id="PTHR32285">
    <property type="entry name" value="PROTEIN TRICHOME BIREFRINGENCE-LIKE 9-RELATED"/>
    <property type="match status" value="1"/>
</dbReference>
<dbReference type="OMA" id="WDTIMEG"/>
<dbReference type="GO" id="GO:0016413">
    <property type="term" value="F:O-acetyltransferase activity"/>
    <property type="evidence" value="ECO:0007669"/>
    <property type="project" value="InterPro"/>
</dbReference>
<dbReference type="PANTHER" id="PTHR32285:SF339">
    <property type="entry name" value="OS02G0773732 PROTEIN"/>
    <property type="match status" value="1"/>
</dbReference>
<feature type="domain" description="Trichome birefringence-like C-terminal" evidence="2">
    <location>
        <begin position="1"/>
        <end position="177"/>
    </location>
</feature>
<dbReference type="InterPro" id="IPR026057">
    <property type="entry name" value="TBL_C"/>
</dbReference>
<sequence>MLERLRGKRLVFVGDSLNRNMWESLVCILRNSVKDKRRVFEVSGNHKFRAEGSYSFLFQDYNCTVEFFRSPFLVQEWDMLVTRGKKKETLRLDKIDQSSSRYKNADVIVFNTGHWWTHEKTSLGKDYYQEGNQVYSQLNVHDAYRRALNTWARWVDSNINPKKTTVFFRGYSASHFRFVETFLISSPTSSVCGVISLSQQLTFANVCVSVVQRRAVEFRRQLRQGN</sequence>
<proteinExistence type="inferred from homology"/>
<keyword evidence="4" id="KW-1185">Reference proteome</keyword>
<dbReference type="GO" id="GO:0005794">
    <property type="term" value="C:Golgi apparatus"/>
    <property type="evidence" value="ECO:0007669"/>
    <property type="project" value="TreeGrafter"/>
</dbReference>
<evidence type="ECO:0000256" key="1">
    <source>
        <dbReference type="ARBA" id="ARBA00007727"/>
    </source>
</evidence>
<evidence type="ECO:0000313" key="3">
    <source>
        <dbReference type="EMBL" id="VAI61263.1"/>
    </source>
</evidence>
<accession>A0A9R0YT79</accession>
<gene>
    <name evidence="3" type="ORF">TRITD_6Bv1G189150</name>
</gene>
<dbReference type="EMBL" id="LT934122">
    <property type="protein sequence ID" value="VAI61263.1"/>
    <property type="molecule type" value="Genomic_DNA"/>
</dbReference>
<dbReference type="InterPro" id="IPR029962">
    <property type="entry name" value="TBL"/>
</dbReference>